<evidence type="ECO:0000313" key="11">
    <source>
        <dbReference type="EMBL" id="MBB6212345.1"/>
    </source>
</evidence>
<dbReference type="Proteomes" id="UP000544872">
    <property type="component" value="Unassembled WGS sequence"/>
</dbReference>
<feature type="transmembrane region" description="Helical" evidence="10">
    <location>
        <begin position="345"/>
        <end position="366"/>
    </location>
</feature>
<dbReference type="EMBL" id="JACIIX010000022">
    <property type="protein sequence ID" value="MBB6212345.1"/>
    <property type="molecule type" value="Genomic_DNA"/>
</dbReference>
<keyword evidence="5" id="KW-0573">Peptidoglycan synthesis</keyword>
<keyword evidence="2" id="KW-1003">Cell membrane</keyword>
<proteinExistence type="inferred from homology"/>
<evidence type="ECO:0000256" key="8">
    <source>
        <dbReference type="ARBA" id="ARBA00060041"/>
    </source>
</evidence>
<dbReference type="Pfam" id="PF03023">
    <property type="entry name" value="MurJ"/>
    <property type="match status" value="1"/>
</dbReference>
<feature type="transmembrane region" description="Helical" evidence="10">
    <location>
        <begin position="260"/>
        <end position="282"/>
    </location>
</feature>
<dbReference type="GO" id="GO:0005886">
    <property type="term" value="C:plasma membrane"/>
    <property type="evidence" value="ECO:0007669"/>
    <property type="project" value="UniProtKB-SubCell"/>
</dbReference>
<evidence type="ECO:0000256" key="10">
    <source>
        <dbReference type="SAM" id="Phobius"/>
    </source>
</evidence>
<feature type="transmembrane region" description="Helical" evidence="10">
    <location>
        <begin position="222"/>
        <end position="240"/>
    </location>
</feature>
<comment type="caution">
    <text evidence="11">The sequence shown here is derived from an EMBL/GenBank/DDBJ whole genome shotgun (WGS) entry which is preliminary data.</text>
</comment>
<keyword evidence="7 10" id="KW-0472">Membrane</keyword>
<gene>
    <name evidence="11" type="ORF">FHS48_003796</name>
</gene>
<dbReference type="GO" id="GO:0008360">
    <property type="term" value="P:regulation of cell shape"/>
    <property type="evidence" value="ECO:0007669"/>
    <property type="project" value="UniProtKB-KW"/>
</dbReference>
<reference evidence="11 12" key="1">
    <citation type="submission" date="2020-08" db="EMBL/GenBank/DDBJ databases">
        <title>Genomic Encyclopedia of Type Strains, Phase IV (KMG-IV): sequencing the most valuable type-strain genomes for metagenomic binning, comparative biology and taxonomic classification.</title>
        <authorList>
            <person name="Goeker M."/>
        </authorList>
    </citation>
    <scope>NUCLEOTIDE SEQUENCE [LARGE SCALE GENOMIC DNA]</scope>
    <source>
        <strain evidence="11 12">DSM 11590</strain>
    </source>
</reference>
<evidence type="ECO:0000256" key="5">
    <source>
        <dbReference type="ARBA" id="ARBA00022984"/>
    </source>
</evidence>
<feature type="transmembrane region" description="Helical" evidence="10">
    <location>
        <begin position="181"/>
        <end position="201"/>
    </location>
</feature>
<dbReference type="GO" id="GO:0034204">
    <property type="term" value="P:lipid translocation"/>
    <property type="evidence" value="ECO:0007669"/>
    <property type="project" value="TreeGrafter"/>
</dbReference>
<dbReference type="GO" id="GO:0015648">
    <property type="term" value="F:lipid-linked peptidoglycan transporter activity"/>
    <property type="evidence" value="ECO:0007669"/>
    <property type="project" value="TreeGrafter"/>
</dbReference>
<dbReference type="PANTHER" id="PTHR47019">
    <property type="entry name" value="LIPID II FLIPPASE MURJ"/>
    <property type="match status" value="1"/>
</dbReference>
<evidence type="ECO:0000256" key="2">
    <source>
        <dbReference type="ARBA" id="ARBA00022475"/>
    </source>
</evidence>
<feature type="transmembrane region" description="Helical" evidence="10">
    <location>
        <begin position="151"/>
        <end position="175"/>
    </location>
</feature>
<dbReference type="GO" id="GO:0009252">
    <property type="term" value="P:peptidoglycan biosynthetic process"/>
    <property type="evidence" value="ECO:0007669"/>
    <property type="project" value="UniProtKB-KW"/>
</dbReference>
<feature type="transmembrane region" description="Helical" evidence="10">
    <location>
        <begin position="119"/>
        <end position="139"/>
    </location>
</feature>
<feature type="transmembrane region" description="Helical" evidence="10">
    <location>
        <begin position="41"/>
        <end position="64"/>
    </location>
</feature>
<evidence type="ECO:0000256" key="1">
    <source>
        <dbReference type="ARBA" id="ARBA00004651"/>
    </source>
</evidence>
<feature type="transmembrane region" description="Helical" evidence="10">
    <location>
        <begin position="399"/>
        <end position="421"/>
    </location>
</feature>
<accession>A0A7W9ZJJ1</accession>
<dbReference type="InterPro" id="IPR004268">
    <property type="entry name" value="MurJ"/>
</dbReference>
<dbReference type="AlphaFoldDB" id="A0A7W9ZJJ1"/>
<feature type="transmembrane region" description="Helical" evidence="10">
    <location>
        <begin position="85"/>
        <end position="107"/>
    </location>
</feature>
<feature type="transmembrane region" description="Helical" evidence="10">
    <location>
        <begin position="373"/>
        <end position="393"/>
    </location>
</feature>
<sequence>MKRQLLIVSVLTGLAQLAAFFKLWFTAHIFGVSSELDGYNLALVTPTLISGLLSGLLQVGLFPVRSKIGTTGPAAETAAFDRTVWWGYAALGALLVGILFLLSGWLGTVIVPVNQTATLTAFLSVMPLAAFLVAIGMMTDCSGYILAMRGSFLTAASAPVANGLLGGIMLAVWPQGGLDCLIWGTVCGAALQLAICVYRFQRISFHLLGPLAIRDRRPFKEISRLGAWALPGVAFSNIAVSLPPIWAASFGEGAVSAFGYAYRLHLSAVQLLVMASSTMILARFSELVAVGDTQSVRRLLKKAALLSLGLGICAIVGVASLGEYILTLLFSGKFDGDAAEKVTQLWVWLSVGLGFNLLGNVFAKLWQAQARPILLSLMGGAGLMMLCLSYFILRDFVGEQTIAIAITCSSISGVLLGIKFLNPPKRKL</sequence>
<evidence type="ECO:0000256" key="3">
    <source>
        <dbReference type="ARBA" id="ARBA00022692"/>
    </source>
</evidence>
<evidence type="ECO:0000256" key="6">
    <source>
        <dbReference type="ARBA" id="ARBA00022989"/>
    </source>
</evidence>
<evidence type="ECO:0000256" key="9">
    <source>
        <dbReference type="ARBA" id="ARBA00061532"/>
    </source>
</evidence>
<dbReference type="RefSeq" id="WP_184266174.1">
    <property type="nucleotide sequence ID" value="NZ_JACIIX010000022.1"/>
</dbReference>
<feature type="transmembrane region" description="Helical" evidence="10">
    <location>
        <begin position="303"/>
        <end position="325"/>
    </location>
</feature>
<comment type="similarity">
    <text evidence="9">Belongs to the MurJ/MviN family.</text>
</comment>
<comment type="subcellular location">
    <subcellularLocation>
        <location evidence="1">Cell membrane</location>
        <topology evidence="1">Multi-pass membrane protein</topology>
    </subcellularLocation>
</comment>
<dbReference type="PANTHER" id="PTHR47019:SF1">
    <property type="entry name" value="LIPID II FLIPPASE MURJ"/>
    <property type="match status" value="1"/>
</dbReference>
<keyword evidence="4" id="KW-0133">Cell shape</keyword>
<name>A0A7W9ZJJ1_NOVIT</name>
<evidence type="ECO:0000256" key="7">
    <source>
        <dbReference type="ARBA" id="ARBA00023136"/>
    </source>
</evidence>
<keyword evidence="12" id="KW-1185">Reference proteome</keyword>
<organism evidence="11 12">
    <name type="scientific">Novispirillum itersonii</name>
    <name type="common">Aquaspirillum itersonii</name>
    <dbReference type="NCBI Taxonomy" id="189"/>
    <lineage>
        <taxon>Bacteria</taxon>
        <taxon>Pseudomonadati</taxon>
        <taxon>Pseudomonadota</taxon>
        <taxon>Alphaproteobacteria</taxon>
        <taxon>Rhodospirillales</taxon>
        <taxon>Novispirillaceae</taxon>
        <taxon>Novispirillum</taxon>
    </lineage>
</organism>
<comment type="function">
    <text evidence="8">Involved in peptidoglycan biosynthesis. Transports lipid-linked peptidoglycan precursors from the inner to the outer leaflet of the cytoplasmic membrane.</text>
</comment>
<evidence type="ECO:0000313" key="12">
    <source>
        <dbReference type="Proteomes" id="UP000544872"/>
    </source>
</evidence>
<dbReference type="InterPro" id="IPR051050">
    <property type="entry name" value="Lipid_II_flippase_MurJ/MviN"/>
</dbReference>
<keyword evidence="6 10" id="KW-1133">Transmembrane helix</keyword>
<evidence type="ECO:0000256" key="4">
    <source>
        <dbReference type="ARBA" id="ARBA00022960"/>
    </source>
</evidence>
<protein>
    <submittedName>
        <fullName evidence="11">Peptidoglycan biosynthesis protein MviN/MurJ (Putative lipid II flippase)</fullName>
    </submittedName>
</protein>
<keyword evidence="3 10" id="KW-0812">Transmembrane</keyword>